<protein>
    <recommendedName>
        <fullName evidence="2">uridine/cytidine kinase</fullName>
        <ecNumber evidence="2">2.7.1.48</ecNumber>
    </recommendedName>
</protein>
<dbReference type="NCBIfam" id="NF004018">
    <property type="entry name" value="PRK05480.1"/>
    <property type="match status" value="1"/>
</dbReference>
<dbReference type="PANTHER" id="PTHR10285">
    <property type="entry name" value="URIDINE KINASE"/>
    <property type="match status" value="1"/>
</dbReference>
<comment type="pathway">
    <text evidence="1">Pyrimidine metabolism; UMP biosynthesis via salvage pathway; UMP from uridine: step 1/1.</text>
</comment>
<reference evidence="7" key="1">
    <citation type="submission" date="2022-03" db="EMBL/GenBank/DDBJ databases">
        <title>Genome Identification and Characterization of new species Bdellovibrio reynosense LBG001 sp. nov. from a Mexico soil sample.</title>
        <authorList>
            <person name="Camilli A."/>
            <person name="Ajao Y."/>
            <person name="Guo X."/>
        </authorList>
    </citation>
    <scope>NUCLEOTIDE SEQUENCE</scope>
    <source>
        <strain evidence="7">LBG001</strain>
    </source>
</reference>
<evidence type="ECO:0000313" key="7">
    <source>
        <dbReference type="EMBL" id="UOE99936.1"/>
    </source>
</evidence>
<keyword evidence="4" id="KW-0547">Nucleotide-binding</keyword>
<evidence type="ECO:0000256" key="4">
    <source>
        <dbReference type="ARBA" id="ARBA00022741"/>
    </source>
</evidence>
<dbReference type="EC" id="2.7.1.48" evidence="2"/>
<dbReference type="EMBL" id="CP093442">
    <property type="protein sequence ID" value="UOE99936.1"/>
    <property type="molecule type" value="Genomic_DNA"/>
</dbReference>
<evidence type="ECO:0000256" key="5">
    <source>
        <dbReference type="ARBA" id="ARBA00022777"/>
    </source>
</evidence>
<dbReference type="CDD" id="cd02023">
    <property type="entry name" value="UMPK"/>
    <property type="match status" value="1"/>
</dbReference>
<dbReference type="InterPro" id="IPR000764">
    <property type="entry name" value="Uridine_kinase-like"/>
</dbReference>
<dbReference type="Proteomes" id="UP000830116">
    <property type="component" value="Chromosome"/>
</dbReference>
<gene>
    <name evidence="7" type="primary">udk</name>
    <name evidence="7" type="ORF">MNR06_09520</name>
</gene>
<keyword evidence="5 7" id="KW-0418">Kinase</keyword>
<dbReference type="InterPro" id="IPR027417">
    <property type="entry name" value="P-loop_NTPase"/>
</dbReference>
<keyword evidence="8" id="KW-1185">Reference proteome</keyword>
<evidence type="ECO:0000259" key="6">
    <source>
        <dbReference type="Pfam" id="PF00485"/>
    </source>
</evidence>
<keyword evidence="3 7" id="KW-0808">Transferase</keyword>
<evidence type="ECO:0000256" key="2">
    <source>
        <dbReference type="ARBA" id="ARBA00012137"/>
    </source>
</evidence>
<dbReference type="PRINTS" id="PR00988">
    <property type="entry name" value="URIDINKINASE"/>
</dbReference>
<accession>A0ABY4C4P6</accession>
<dbReference type="Gene3D" id="3.40.50.300">
    <property type="entry name" value="P-loop containing nucleotide triphosphate hydrolases"/>
    <property type="match status" value="1"/>
</dbReference>
<name>A0ABY4C4P6_9BACT</name>
<dbReference type="RefSeq" id="WP_243535422.1">
    <property type="nucleotide sequence ID" value="NZ_CP093442.1"/>
</dbReference>
<dbReference type="Pfam" id="PF00485">
    <property type="entry name" value="PRK"/>
    <property type="match status" value="1"/>
</dbReference>
<dbReference type="SUPFAM" id="SSF52540">
    <property type="entry name" value="P-loop containing nucleoside triphosphate hydrolases"/>
    <property type="match status" value="1"/>
</dbReference>
<sequence>MSVYIVGVAGGSGSGKTHFALDLQRQLGRDNCTIIYQDNYYIDQSHRFDGDGGSVNFDHPSSLDFTLLAQDLQKLRKGLDVQIPIYDFKTHTRQKETILCKPTKIILVDGILILNSMEVRCELDESIFFDTPEELRFQRRLHRDVNERGRTPEGVKKQFELQVRPMHNQYVEPSKNFANTVIKDLGEYSDALQNFCQKLMPA</sequence>
<evidence type="ECO:0000256" key="1">
    <source>
        <dbReference type="ARBA" id="ARBA00004690"/>
    </source>
</evidence>
<evidence type="ECO:0000256" key="3">
    <source>
        <dbReference type="ARBA" id="ARBA00022679"/>
    </source>
</evidence>
<feature type="domain" description="Phosphoribulokinase/uridine kinase" evidence="6">
    <location>
        <begin position="5"/>
        <end position="186"/>
    </location>
</feature>
<proteinExistence type="predicted"/>
<evidence type="ECO:0000313" key="8">
    <source>
        <dbReference type="Proteomes" id="UP000830116"/>
    </source>
</evidence>
<dbReference type="GO" id="GO:0004849">
    <property type="term" value="F:uridine kinase activity"/>
    <property type="evidence" value="ECO:0007669"/>
    <property type="project" value="UniProtKB-EC"/>
</dbReference>
<organism evidence="7 8">
    <name type="scientific">Bdellovibrio reynosensis</name>
    <dbReference type="NCBI Taxonomy" id="2835041"/>
    <lineage>
        <taxon>Bacteria</taxon>
        <taxon>Pseudomonadati</taxon>
        <taxon>Bdellovibrionota</taxon>
        <taxon>Bdellovibrionia</taxon>
        <taxon>Bdellovibrionales</taxon>
        <taxon>Pseudobdellovibrionaceae</taxon>
        <taxon>Bdellovibrio</taxon>
    </lineage>
</organism>
<dbReference type="InterPro" id="IPR006083">
    <property type="entry name" value="PRK/URK"/>
</dbReference>